<dbReference type="PRINTS" id="PR00133">
    <property type="entry name" value="GLHYDRLASE3"/>
</dbReference>
<evidence type="ECO:0000259" key="3">
    <source>
        <dbReference type="Pfam" id="PF01915"/>
    </source>
</evidence>
<feature type="domain" description="Glycoside hydrolase family 3 C-terminal" evidence="3">
    <location>
        <begin position="464"/>
        <end position="677"/>
    </location>
</feature>
<dbReference type="InterPro" id="IPR036881">
    <property type="entry name" value="Glyco_hydro_3_C_sf"/>
</dbReference>
<dbReference type="Gene3D" id="2.60.120.430">
    <property type="entry name" value="Galactose-binding lectin"/>
    <property type="match status" value="1"/>
</dbReference>
<reference evidence="6" key="1">
    <citation type="journal article" date="2019" name="Int. J. Syst. Evol. Microbiol.">
        <title>The Global Catalogue of Microorganisms (GCM) 10K type strain sequencing project: providing services to taxonomists for standard genome sequencing and annotation.</title>
        <authorList>
            <consortium name="The Broad Institute Genomics Platform"/>
            <consortium name="The Broad Institute Genome Sequencing Center for Infectious Disease"/>
            <person name="Wu L."/>
            <person name="Ma J."/>
        </authorList>
    </citation>
    <scope>NUCLEOTIDE SEQUENCE [LARGE SCALE GENOMIC DNA]</scope>
    <source>
        <strain evidence="6">JCM 17130</strain>
    </source>
</reference>
<feature type="domain" description="Glycoside hydrolase family 3 N-terminal" evidence="2">
    <location>
        <begin position="99"/>
        <end position="422"/>
    </location>
</feature>
<dbReference type="RefSeq" id="WP_377304692.1">
    <property type="nucleotide sequence ID" value="NZ_JBHSMK010000005.1"/>
</dbReference>
<accession>A0ABW0JLB7</accession>
<keyword evidence="1" id="KW-0378">Hydrolase</keyword>
<dbReference type="Pfam" id="PF01915">
    <property type="entry name" value="Glyco_hydro_3_C"/>
    <property type="match status" value="1"/>
</dbReference>
<proteinExistence type="predicted"/>
<evidence type="ECO:0000256" key="1">
    <source>
        <dbReference type="ARBA" id="ARBA00022801"/>
    </source>
</evidence>
<dbReference type="InterPro" id="IPR036962">
    <property type="entry name" value="Glyco_hydro_3_N_sf"/>
</dbReference>
<dbReference type="SUPFAM" id="SSF52279">
    <property type="entry name" value="Beta-D-glucan exohydrolase, C-terminal domain"/>
    <property type="match status" value="1"/>
</dbReference>
<evidence type="ECO:0000313" key="6">
    <source>
        <dbReference type="Proteomes" id="UP001596013"/>
    </source>
</evidence>
<dbReference type="InterPro" id="IPR001764">
    <property type="entry name" value="Glyco_hydro_3_N"/>
</dbReference>
<dbReference type="PANTHER" id="PTHR30620">
    <property type="entry name" value="PERIPLASMIC BETA-GLUCOSIDASE-RELATED"/>
    <property type="match status" value="1"/>
</dbReference>
<gene>
    <name evidence="5" type="ORF">ACFPME_09855</name>
</gene>
<comment type="caution">
    <text evidence="5">The sequence shown here is derived from an EMBL/GenBank/DDBJ whole genome shotgun (WGS) entry which is preliminary data.</text>
</comment>
<dbReference type="EMBL" id="JBHSMK010000005">
    <property type="protein sequence ID" value="MFC5436859.1"/>
    <property type="molecule type" value="Genomic_DNA"/>
</dbReference>
<feature type="domain" description="ExoP galactose-binding-like" evidence="4">
    <location>
        <begin position="725"/>
        <end position="867"/>
    </location>
</feature>
<dbReference type="Gene3D" id="3.40.50.1700">
    <property type="entry name" value="Glycoside hydrolase family 3 C-terminal domain"/>
    <property type="match status" value="1"/>
</dbReference>
<dbReference type="Pfam" id="PF00933">
    <property type="entry name" value="Glyco_hydro_3"/>
    <property type="match status" value="1"/>
</dbReference>
<dbReference type="InterPro" id="IPR017853">
    <property type="entry name" value="GH"/>
</dbReference>
<protein>
    <submittedName>
        <fullName evidence="5">Exo 1,3/1,4-beta-D-glucan glucohydrolase</fullName>
    </submittedName>
</protein>
<dbReference type="InterPro" id="IPR002772">
    <property type="entry name" value="Glyco_hydro_3_C"/>
</dbReference>
<dbReference type="Pfam" id="PF18559">
    <property type="entry name" value="Exop_C"/>
    <property type="match status" value="1"/>
</dbReference>
<name>A0ABW0JLB7_9GAMM</name>
<organism evidence="5 6">
    <name type="scientific">Rhodanobacter umsongensis</name>
    <dbReference type="NCBI Taxonomy" id="633153"/>
    <lineage>
        <taxon>Bacteria</taxon>
        <taxon>Pseudomonadati</taxon>
        <taxon>Pseudomonadota</taxon>
        <taxon>Gammaproteobacteria</taxon>
        <taxon>Lysobacterales</taxon>
        <taxon>Rhodanobacteraceae</taxon>
        <taxon>Rhodanobacter</taxon>
    </lineage>
</organism>
<evidence type="ECO:0000259" key="2">
    <source>
        <dbReference type="Pfam" id="PF00933"/>
    </source>
</evidence>
<dbReference type="InterPro" id="IPR041443">
    <property type="entry name" value="Exop_C"/>
</dbReference>
<dbReference type="Proteomes" id="UP001596013">
    <property type="component" value="Unassembled WGS sequence"/>
</dbReference>
<keyword evidence="6" id="KW-1185">Reference proteome</keyword>
<evidence type="ECO:0000313" key="5">
    <source>
        <dbReference type="EMBL" id="MFC5436859.1"/>
    </source>
</evidence>
<evidence type="ECO:0000259" key="4">
    <source>
        <dbReference type="Pfam" id="PF18559"/>
    </source>
</evidence>
<dbReference type="InterPro" id="IPR051915">
    <property type="entry name" value="Cellulose_Degrad_GH3"/>
</dbReference>
<dbReference type="PANTHER" id="PTHR30620:SF77">
    <property type="entry name" value="LYSOSOMAL BETA GLUCOSIDASE-LIKE"/>
    <property type="match status" value="1"/>
</dbReference>
<sequence>MLRSKLTALSFVPVCGFTRAAGAPARSPAVPLSPPSPLFLRRIFLAVSLAGALLMPVHSISAADTATVHPELWPQGRWPLPPDPALEARVHALLAKMSVEDKVGQMIQADIKSVTPDDVRTYRLGSILAGGNSGPDGGQYGTAEQWQKLSDAFHRASMDTTGGRLAIPVLFGIDAVHGHNNLVGSTLFPQNAALGNARDPELIRQIGEVTARELRASGINWTFAPTLTVPQDGRWGRAYEGYSQNPALVAQYAAAVIEGLEGRLGTSSYLDADHVIATAKHFVGDGGTHDGKDQGDAQVSEAVLRDVHAAGYPPAIQAGVQVVMVSFSSWNGVKMAGNKALITDVLKGRMDFGGIVLGDWNAHGQVPGCTNEDCPVAYNAGLDMLEAPDSWKGLYTNTLAEVKSGVIPMSRVDDAVSRVLRVKLRLGMFEAGLPSANALVAKSAEVIGSPAHRALARRAVRESLVLLKNDGVLPIDPRKRVLVVGDGADNISKQNGGWTLTWQGTGLTNANFPGATSIFAGIREQVQAAGGTAELSVDGKYTNKPDVAIVVFGEDPYAEFQGDLPNLAYRPGNDHDLDLLSGLRKQGVPVVAVFLTGRPLWMNREINAANAFVVAWLPGSEGEGIADVLLRTRDGRIAHDFHGRLAYAWPRTAVQIPVAAAARGEPPQFPYGFGLTYADRGHTGPLSEDAGIELTSARAGVYFSHGKPAQGFALRLTGANGAAANITATPGATADGSLRVASLDYKAQEDARRLDWSGHGTARAALVAPAPLDVGRETNGDVMLVTTLRVDGLSQQGTTIGVACGSGCGAAVPIGKQLAALPRGQWLRVGVPLKCFRDAGADMSKLDRPFEWTSSPGEHIAIADVSLGTVADQALACPAAGTGR</sequence>
<dbReference type="Gene3D" id="3.20.20.300">
    <property type="entry name" value="Glycoside hydrolase, family 3, N-terminal domain"/>
    <property type="match status" value="1"/>
</dbReference>
<dbReference type="SUPFAM" id="SSF51445">
    <property type="entry name" value="(Trans)glycosidases"/>
    <property type="match status" value="1"/>
</dbReference>